<dbReference type="PANTHER" id="PTHR43081">
    <property type="entry name" value="ADENYLATE CYCLASE, TERMINAL-DIFFERENTIATION SPECIFIC-RELATED"/>
    <property type="match status" value="1"/>
</dbReference>
<dbReference type="InterPro" id="IPR050697">
    <property type="entry name" value="Adenylyl/Guanylyl_Cyclase_3/4"/>
</dbReference>
<dbReference type="SUPFAM" id="SSF55073">
    <property type="entry name" value="Nucleotide cyclase"/>
    <property type="match status" value="1"/>
</dbReference>
<evidence type="ECO:0000256" key="1">
    <source>
        <dbReference type="SAM" id="MobiDB-lite"/>
    </source>
</evidence>
<dbReference type="Gene3D" id="3.30.70.1230">
    <property type="entry name" value="Nucleotide cyclase"/>
    <property type="match status" value="1"/>
</dbReference>
<dbReference type="PANTHER" id="PTHR43081:SF1">
    <property type="entry name" value="ADENYLATE CYCLASE, TERMINAL-DIFFERENTIATION SPECIFIC"/>
    <property type="match status" value="1"/>
</dbReference>
<evidence type="ECO:0000313" key="2">
    <source>
        <dbReference type="EMBL" id="CAE0504230.1"/>
    </source>
</evidence>
<gene>
    <name evidence="2" type="ORF">DTER00134_LOCUS19303</name>
    <name evidence="3" type="ORF">DTER00134_LOCUS19309</name>
</gene>
<dbReference type="InterPro" id="IPR029787">
    <property type="entry name" value="Nucleotide_cyclase"/>
</dbReference>
<dbReference type="EMBL" id="HBIP01031774">
    <property type="protein sequence ID" value="CAE0504236.1"/>
    <property type="molecule type" value="Transcribed_RNA"/>
</dbReference>
<feature type="region of interest" description="Disordered" evidence="1">
    <location>
        <begin position="150"/>
        <end position="172"/>
    </location>
</feature>
<organism evidence="2">
    <name type="scientific">Dunaliella tertiolecta</name>
    <name type="common">Green alga</name>
    <dbReference type="NCBI Taxonomy" id="3047"/>
    <lineage>
        <taxon>Eukaryota</taxon>
        <taxon>Viridiplantae</taxon>
        <taxon>Chlorophyta</taxon>
        <taxon>core chlorophytes</taxon>
        <taxon>Chlorophyceae</taxon>
        <taxon>CS clade</taxon>
        <taxon>Chlamydomonadales</taxon>
        <taxon>Dunaliellaceae</taxon>
        <taxon>Dunaliella</taxon>
    </lineage>
</organism>
<evidence type="ECO:0000313" key="3">
    <source>
        <dbReference type="EMBL" id="CAE0504236.1"/>
    </source>
</evidence>
<accession>A0A6S8NU95</accession>
<dbReference type="AlphaFoldDB" id="A0A6S8NU95"/>
<sequence length="311" mass="34000">MGEHMLGKGQEQVCMQLYQVLPRELVHRAPHLGPVRSVHQLSHGFLEAPSNSAAICFMTVSYLKALELWNPDVTAAALKLWHTTVQGILIKRGGYLVEAADGLCLAAFTRPSSAIRWALESIEACLNVDWPPELLDTELGEEQYYTPLQRRNIRPSPRSSDQQVPSTDPFAGSGSISPVHFDRVLLFRGLRMKVGVDWGAVKADLHPATARVTFRGRVMNRAARISSVAKCGQVWCSEGTWEAAAQDINSPEAFPDEALEGGEDDTAAGVGTVLSGDEHPAGPQINCVHATYLGPYNLKGIAQNVELYHCY</sequence>
<dbReference type="EMBL" id="HBIP01031768">
    <property type="protein sequence ID" value="CAE0504230.1"/>
    <property type="molecule type" value="Transcribed_RNA"/>
</dbReference>
<feature type="compositionally biased region" description="Polar residues" evidence="1">
    <location>
        <begin position="157"/>
        <end position="166"/>
    </location>
</feature>
<protein>
    <submittedName>
        <fullName evidence="2">Uncharacterized protein</fullName>
    </submittedName>
</protein>
<proteinExistence type="predicted"/>
<reference evidence="2" key="1">
    <citation type="submission" date="2021-01" db="EMBL/GenBank/DDBJ databases">
        <authorList>
            <person name="Corre E."/>
            <person name="Pelletier E."/>
            <person name="Niang G."/>
            <person name="Scheremetjew M."/>
            <person name="Finn R."/>
            <person name="Kale V."/>
            <person name="Holt S."/>
            <person name="Cochrane G."/>
            <person name="Meng A."/>
            <person name="Brown T."/>
            <person name="Cohen L."/>
        </authorList>
    </citation>
    <scope>NUCLEOTIDE SEQUENCE</scope>
    <source>
        <strain evidence="2">CCMP1320</strain>
    </source>
</reference>
<name>A0A6S8NU95_DUNTE</name>